<keyword evidence="2" id="KW-1185">Reference proteome</keyword>
<reference evidence="1" key="2">
    <citation type="journal article" date="2023" name="Proc. Natl. Acad. Sci. U.S.A.">
        <title>A global phylogenomic analysis of the shiitake genus Lentinula.</title>
        <authorList>
            <person name="Sierra-Patev S."/>
            <person name="Min B."/>
            <person name="Naranjo-Ortiz M."/>
            <person name="Looney B."/>
            <person name="Konkel Z."/>
            <person name="Slot J.C."/>
            <person name="Sakamoto Y."/>
            <person name="Steenwyk J.L."/>
            <person name="Rokas A."/>
            <person name="Carro J."/>
            <person name="Camarero S."/>
            <person name="Ferreira P."/>
            <person name="Molpeceres G."/>
            <person name="Ruiz-Duenas F.J."/>
            <person name="Serrano A."/>
            <person name="Henrissat B."/>
            <person name="Drula E."/>
            <person name="Hughes K.W."/>
            <person name="Mata J.L."/>
            <person name="Ishikawa N.K."/>
            <person name="Vargas-Isla R."/>
            <person name="Ushijima S."/>
            <person name="Smith C.A."/>
            <person name="Donoghue J."/>
            <person name="Ahrendt S."/>
            <person name="Andreopoulos W."/>
            <person name="He G."/>
            <person name="LaButti K."/>
            <person name="Lipzen A."/>
            <person name="Ng V."/>
            <person name="Riley R."/>
            <person name="Sandor L."/>
            <person name="Barry K."/>
            <person name="Martinez A.T."/>
            <person name="Xiao Y."/>
            <person name="Gibbons J.G."/>
            <person name="Terashima K."/>
            <person name="Grigoriev I.V."/>
            <person name="Hibbett D."/>
        </authorList>
    </citation>
    <scope>NUCLEOTIDE SEQUENCE</scope>
    <source>
        <strain evidence="1">ET3784</strain>
    </source>
</reference>
<gene>
    <name evidence="1" type="ORF">DFJ43DRAFT_1038631</name>
</gene>
<dbReference type="EMBL" id="JANVFO010000018">
    <property type="protein sequence ID" value="KAJ3733429.1"/>
    <property type="molecule type" value="Genomic_DNA"/>
</dbReference>
<comment type="caution">
    <text evidence="1">The sequence shown here is derived from an EMBL/GenBank/DDBJ whole genome shotgun (WGS) entry which is preliminary data.</text>
</comment>
<proteinExistence type="predicted"/>
<accession>A0AA38JIE4</accession>
<reference evidence="1" key="1">
    <citation type="submission" date="2022-08" db="EMBL/GenBank/DDBJ databases">
        <authorList>
            <consortium name="DOE Joint Genome Institute"/>
            <person name="Min B."/>
            <person name="Sierra-Patev S."/>
            <person name="Naranjo-Ortiz M."/>
            <person name="Looney B."/>
            <person name="Konkel Z."/>
            <person name="Slot J.C."/>
            <person name="Sakamoto Y."/>
            <person name="Steenwyk J.L."/>
            <person name="Rokas A."/>
            <person name="Carro J."/>
            <person name="Camarero S."/>
            <person name="Ferreira P."/>
            <person name="Molpeceres G."/>
            <person name="Ruiz-duenas F.J."/>
            <person name="Serrano A."/>
            <person name="Henrissat B."/>
            <person name="Drula E."/>
            <person name="Hughes K.W."/>
            <person name="Mata J.L."/>
            <person name="Ishikawa N.K."/>
            <person name="Vargas-Isla R."/>
            <person name="Ushijima S."/>
            <person name="Smith C.A."/>
            <person name="Ahrendt S."/>
            <person name="Andreopoulos W."/>
            <person name="He G."/>
            <person name="LaButti K."/>
            <person name="Lipzen A."/>
            <person name="Ng V."/>
            <person name="Riley R."/>
            <person name="Sandor L."/>
            <person name="Barry K."/>
            <person name="Martinez A.T."/>
            <person name="Xiao Y."/>
            <person name="Gibbons J.G."/>
            <person name="Terashima K."/>
            <person name="Hibbett D.S."/>
            <person name="Grigoriev I.V."/>
        </authorList>
    </citation>
    <scope>NUCLEOTIDE SEQUENCE</scope>
    <source>
        <strain evidence="1">ET3784</strain>
    </source>
</reference>
<name>A0AA38JIE4_9AGAR</name>
<dbReference type="AlphaFoldDB" id="A0AA38JIE4"/>
<sequence>MLEAALGETISNLQTTVKNLSAAFEHKIKDARGQDANTKSITQIWKIESKRDDLMGDYNLFRGALKALDNLDKVKWPPLELKDTFRKSSEHHRTPGDSRVLEGNLWSMTSTGHSGQAVQDITGALLGYNGVDEDEEGGEGDEPKFVTEMLKYQGTQMLMRQVQPVKLSPSKAFKDGPDILEHAEQPGVDADGWIWSARRLKNMSLKEVEIWEDTNNRIQWFWAEADFERWQEQVETKHAEFPHVKTVPVRLRRVLDEWS</sequence>
<evidence type="ECO:0000313" key="2">
    <source>
        <dbReference type="Proteomes" id="UP001176059"/>
    </source>
</evidence>
<evidence type="ECO:0000313" key="1">
    <source>
        <dbReference type="EMBL" id="KAJ3733429.1"/>
    </source>
</evidence>
<dbReference type="Proteomes" id="UP001176059">
    <property type="component" value="Unassembled WGS sequence"/>
</dbReference>
<organism evidence="1 2">
    <name type="scientific">Lentinula guzmanii</name>
    <dbReference type="NCBI Taxonomy" id="2804957"/>
    <lineage>
        <taxon>Eukaryota</taxon>
        <taxon>Fungi</taxon>
        <taxon>Dikarya</taxon>
        <taxon>Basidiomycota</taxon>
        <taxon>Agaricomycotina</taxon>
        <taxon>Agaricomycetes</taxon>
        <taxon>Agaricomycetidae</taxon>
        <taxon>Agaricales</taxon>
        <taxon>Marasmiineae</taxon>
        <taxon>Omphalotaceae</taxon>
        <taxon>Lentinula</taxon>
    </lineage>
</organism>
<protein>
    <submittedName>
        <fullName evidence="1">Uncharacterized protein</fullName>
    </submittedName>
</protein>